<organism evidence="2 3">
    <name type="scientific">Qipengyuania polymorpha</name>
    <dbReference type="NCBI Taxonomy" id="2867234"/>
    <lineage>
        <taxon>Bacteria</taxon>
        <taxon>Pseudomonadati</taxon>
        <taxon>Pseudomonadota</taxon>
        <taxon>Alphaproteobacteria</taxon>
        <taxon>Sphingomonadales</taxon>
        <taxon>Erythrobacteraceae</taxon>
        <taxon>Qipengyuania</taxon>
    </lineage>
</organism>
<keyword evidence="3" id="KW-1185">Reference proteome</keyword>
<reference evidence="2 3" key="1">
    <citation type="submission" date="2021-08" db="EMBL/GenBank/DDBJ databases">
        <title>Comparative Genomics Analysis of the Genus Qipengyuania Reveals Extensive Genetic Diversity and Metabolic Versatility, Including the Description of Fifteen Novel Species.</title>
        <authorList>
            <person name="Liu Y."/>
        </authorList>
    </citation>
    <scope>NUCLEOTIDE SEQUENCE [LARGE SCALE GENOMIC DNA]</scope>
    <source>
        <strain evidence="2 3">1NDH17</strain>
    </source>
</reference>
<evidence type="ECO:0000313" key="2">
    <source>
        <dbReference type="EMBL" id="MBX7457267.1"/>
    </source>
</evidence>
<evidence type="ECO:0008006" key="4">
    <source>
        <dbReference type="Google" id="ProtNLM"/>
    </source>
</evidence>
<name>A0ABS7IV07_9SPHN</name>
<gene>
    <name evidence="2" type="ORF">K3152_03320</name>
</gene>
<feature type="chain" id="PRO_5047409388" description="Lipoprotein" evidence="1">
    <location>
        <begin position="26"/>
        <end position="157"/>
    </location>
</feature>
<dbReference type="PROSITE" id="PS51257">
    <property type="entry name" value="PROKAR_LIPOPROTEIN"/>
    <property type="match status" value="1"/>
</dbReference>
<dbReference type="EMBL" id="JAIGNK010000001">
    <property type="protein sequence ID" value="MBX7457267.1"/>
    <property type="molecule type" value="Genomic_DNA"/>
</dbReference>
<dbReference type="Proteomes" id="UP000783253">
    <property type="component" value="Unassembled WGS sequence"/>
</dbReference>
<accession>A0ABS7IV07</accession>
<keyword evidence="1" id="KW-0732">Signal</keyword>
<proteinExistence type="predicted"/>
<evidence type="ECO:0000256" key="1">
    <source>
        <dbReference type="SAM" id="SignalP"/>
    </source>
</evidence>
<dbReference type="RefSeq" id="WP_221572591.1">
    <property type="nucleotide sequence ID" value="NZ_JAIGNK010000001.1"/>
</dbReference>
<protein>
    <recommendedName>
        <fullName evidence="4">Lipoprotein</fullName>
    </recommendedName>
</protein>
<comment type="caution">
    <text evidence="2">The sequence shown here is derived from an EMBL/GenBank/DDBJ whole genome shotgun (WGS) entry which is preliminary data.</text>
</comment>
<evidence type="ECO:0000313" key="3">
    <source>
        <dbReference type="Proteomes" id="UP000783253"/>
    </source>
</evidence>
<feature type="signal peptide" evidence="1">
    <location>
        <begin position="1"/>
        <end position="25"/>
    </location>
</feature>
<sequence length="157" mass="16570">MRIKSASRLPLLGMFALLAACSGNAVETTDECVARFATHVENAKSLGGATWLGNYTYELEGNGDMPDPAEFGEAKPAAERPHITISSGNSDKAVEAFTKGKVPAGGAFFFSEDVSLFRTAGSAGTLEETVYSGCTGGPQNSKLIRIDWVEAPKDMNT</sequence>